<dbReference type="AlphaFoldDB" id="A0A5D0GJE6"/>
<protein>
    <recommendedName>
        <fullName evidence="3">Lipocalin family protein</fullName>
    </recommendedName>
</protein>
<dbReference type="PROSITE" id="PS51257">
    <property type="entry name" value="PROKAR_LIPOPROTEIN"/>
    <property type="match status" value="1"/>
</dbReference>
<evidence type="ECO:0000313" key="1">
    <source>
        <dbReference type="EMBL" id="TYA58920.1"/>
    </source>
</evidence>
<reference evidence="1 2" key="1">
    <citation type="submission" date="2019-08" db="EMBL/GenBank/DDBJ databases">
        <title>Formosa sediminis sp. nov., isolated from marine sediment.</title>
        <authorList>
            <person name="Cao W.R."/>
        </authorList>
    </citation>
    <scope>NUCLEOTIDE SEQUENCE [LARGE SCALE GENOMIC DNA]</scope>
    <source>
        <strain evidence="1 2">1494</strain>
    </source>
</reference>
<dbReference type="EMBL" id="VSFC01000012">
    <property type="protein sequence ID" value="TYA58920.1"/>
    <property type="molecule type" value="Genomic_DNA"/>
</dbReference>
<name>A0A5D0GJE6_9FLAO</name>
<evidence type="ECO:0008006" key="3">
    <source>
        <dbReference type="Google" id="ProtNLM"/>
    </source>
</evidence>
<accession>A0A5D0GJE6</accession>
<proteinExistence type="predicted"/>
<gene>
    <name evidence="1" type="ORF">FVF61_01875</name>
</gene>
<dbReference type="OrthoDB" id="1435261at2"/>
<evidence type="ECO:0000313" key="2">
    <source>
        <dbReference type="Proteomes" id="UP000324550"/>
    </source>
</evidence>
<keyword evidence="2" id="KW-1185">Reference proteome</keyword>
<dbReference type="Proteomes" id="UP000324550">
    <property type="component" value="Unassembled WGS sequence"/>
</dbReference>
<organism evidence="1 2">
    <name type="scientific">Formosa maritima</name>
    <dbReference type="NCBI Taxonomy" id="2592046"/>
    <lineage>
        <taxon>Bacteria</taxon>
        <taxon>Pseudomonadati</taxon>
        <taxon>Bacteroidota</taxon>
        <taxon>Flavobacteriia</taxon>
        <taxon>Flavobacteriales</taxon>
        <taxon>Flavobacteriaceae</taxon>
        <taxon>Formosa</taxon>
    </lineage>
</organism>
<sequence>MNKLRLPQIMKDLKIVIIILFGFAILLSCSNDDENSENDIIIGKWVPIARYESNQQIELSLCDPFFYTEYYKDHTVISNRIETTQFPDECGMTISELGIVWENLGNRKYKIRHIDEQGTVFTIYKEASNLVIESPDNITKTVLEPY</sequence>
<comment type="caution">
    <text evidence="1">The sequence shown here is derived from an EMBL/GenBank/DDBJ whole genome shotgun (WGS) entry which is preliminary data.</text>
</comment>
<dbReference type="RefSeq" id="WP_148452668.1">
    <property type="nucleotide sequence ID" value="NZ_VSFC01000012.1"/>
</dbReference>